<reference evidence="1 2" key="1">
    <citation type="submission" date="2018-03" db="EMBL/GenBank/DDBJ databases">
        <title>Genomic Encyclopedia of Archaeal and Bacterial Type Strains, Phase II (KMG-II): from individual species to whole genera.</title>
        <authorList>
            <person name="Goeker M."/>
        </authorList>
    </citation>
    <scope>NUCLEOTIDE SEQUENCE [LARGE SCALE GENOMIC DNA]</scope>
    <source>
        <strain evidence="1 2">DSM 45601</strain>
    </source>
</reference>
<protein>
    <submittedName>
        <fullName evidence="1">Uncharacterized protein</fullName>
    </submittedName>
</protein>
<dbReference type="InterPro" id="IPR038556">
    <property type="entry name" value="TAC_Gp13-like_sf"/>
</dbReference>
<evidence type="ECO:0000313" key="1">
    <source>
        <dbReference type="EMBL" id="PRX90821.1"/>
    </source>
</evidence>
<accession>A0A2T0PPJ5</accession>
<name>A0A2T0PPJ5_9ACTN</name>
<dbReference type="EMBL" id="PVZC01000016">
    <property type="protein sequence ID" value="PRX90821.1"/>
    <property type="molecule type" value="Genomic_DNA"/>
</dbReference>
<keyword evidence="2" id="KW-1185">Reference proteome</keyword>
<proteinExistence type="predicted"/>
<dbReference type="RefSeq" id="WP_245930546.1">
    <property type="nucleotide sequence ID" value="NZ_PVZC01000016.1"/>
</dbReference>
<gene>
    <name evidence="1" type="ORF">CLV72_11617</name>
</gene>
<dbReference type="Proteomes" id="UP000237846">
    <property type="component" value="Unassembled WGS sequence"/>
</dbReference>
<dbReference type="AlphaFoldDB" id="A0A2T0PPJ5"/>
<evidence type="ECO:0000313" key="2">
    <source>
        <dbReference type="Proteomes" id="UP000237846"/>
    </source>
</evidence>
<sequence>MFGTKKDDIEPVAEVPLTGGVLGRDQILSARDALTDYVDVPEWGGRVKIRSLSGTERDAFEAGIAGNGKKLRLENIRAKLVAKCAINEQGQQLFSTADTAALGRKNAAVLDRVFQACQKLSGITDEDVDELLGE</sequence>
<dbReference type="Gene3D" id="3.30.2220.20">
    <property type="entry name" value="Phage tail assembly chaperone gp13-like"/>
    <property type="match status" value="1"/>
</dbReference>
<organism evidence="1 2">
    <name type="scientific">Allonocardiopsis opalescens</name>
    <dbReference type="NCBI Taxonomy" id="1144618"/>
    <lineage>
        <taxon>Bacteria</taxon>
        <taxon>Bacillati</taxon>
        <taxon>Actinomycetota</taxon>
        <taxon>Actinomycetes</taxon>
        <taxon>Streptosporangiales</taxon>
        <taxon>Allonocardiopsis</taxon>
    </lineage>
</organism>
<comment type="caution">
    <text evidence="1">The sequence shown here is derived from an EMBL/GenBank/DDBJ whole genome shotgun (WGS) entry which is preliminary data.</text>
</comment>